<dbReference type="RefSeq" id="WP_339587462.1">
    <property type="nucleotide sequence ID" value="NZ_JBBHJZ010000002.1"/>
</dbReference>
<dbReference type="InterPro" id="IPR014284">
    <property type="entry name" value="RNA_pol_sigma-70_dom"/>
</dbReference>
<dbReference type="PRINTS" id="PR00046">
    <property type="entry name" value="SIGMA70FCT"/>
</dbReference>
<evidence type="ECO:0000259" key="5">
    <source>
        <dbReference type="Pfam" id="PF04542"/>
    </source>
</evidence>
<sequence>MKYDHRSFASGKSVTGAYGNAVAGAYGGDIGDRIRRFLPMVRRIAWHVHGSGRPGIEIEDLIQSGLVALTECAQKHAGPGEDGFAAYAKMRVRGAMVDMIRRSVPLSRGATERRKQLRATEEALRLQLGREATPLELAQALGIDQNELASLRHASEPLRFEAIDDAYSDSDLAFADDRPDSFSMLVDEETRGAVIAAITGLPERLQMVIQLYFVEELNLSEIAQVLSVSIPRVHQLKAQALGHLRKELEGVAEVL</sequence>
<organism evidence="7 8">
    <name type="scientific">Novosphingobium anseongense</name>
    <dbReference type="NCBI Taxonomy" id="3133436"/>
    <lineage>
        <taxon>Bacteria</taxon>
        <taxon>Pseudomonadati</taxon>
        <taxon>Pseudomonadota</taxon>
        <taxon>Alphaproteobacteria</taxon>
        <taxon>Sphingomonadales</taxon>
        <taxon>Sphingomonadaceae</taxon>
        <taxon>Novosphingobium</taxon>
    </lineage>
</organism>
<protein>
    <submittedName>
        <fullName evidence="7">Sigma-70 family RNA polymerase sigma factor</fullName>
    </submittedName>
</protein>
<evidence type="ECO:0000313" key="7">
    <source>
        <dbReference type="EMBL" id="MEJ5977528.1"/>
    </source>
</evidence>
<feature type="domain" description="RNA polymerase sigma-70 region 4" evidence="6">
    <location>
        <begin position="197"/>
        <end position="246"/>
    </location>
</feature>
<comment type="caution">
    <text evidence="7">The sequence shown here is derived from an EMBL/GenBank/DDBJ whole genome shotgun (WGS) entry which is preliminary data.</text>
</comment>
<dbReference type="Pfam" id="PF04545">
    <property type="entry name" value="Sigma70_r4"/>
    <property type="match status" value="1"/>
</dbReference>
<dbReference type="Gene3D" id="1.10.1740.10">
    <property type="match status" value="1"/>
</dbReference>
<dbReference type="NCBIfam" id="TIGR02937">
    <property type="entry name" value="sigma70-ECF"/>
    <property type="match status" value="1"/>
</dbReference>
<dbReference type="EMBL" id="JBBHJZ010000002">
    <property type="protein sequence ID" value="MEJ5977528.1"/>
    <property type="molecule type" value="Genomic_DNA"/>
</dbReference>
<dbReference type="SUPFAM" id="SSF88659">
    <property type="entry name" value="Sigma3 and sigma4 domains of RNA polymerase sigma factors"/>
    <property type="match status" value="2"/>
</dbReference>
<evidence type="ECO:0000313" key="8">
    <source>
        <dbReference type="Proteomes" id="UP001361239"/>
    </source>
</evidence>
<dbReference type="InterPro" id="IPR007627">
    <property type="entry name" value="RNA_pol_sigma70_r2"/>
</dbReference>
<proteinExistence type="predicted"/>
<keyword evidence="1" id="KW-0805">Transcription regulation</keyword>
<dbReference type="InterPro" id="IPR013325">
    <property type="entry name" value="RNA_pol_sigma_r2"/>
</dbReference>
<dbReference type="InterPro" id="IPR007630">
    <property type="entry name" value="RNA_pol_sigma70_r4"/>
</dbReference>
<keyword evidence="2" id="KW-0731">Sigma factor</keyword>
<reference evidence="7 8" key="1">
    <citation type="submission" date="2024-03" db="EMBL/GenBank/DDBJ databases">
        <authorList>
            <person name="Jo J.-H."/>
        </authorList>
    </citation>
    <scope>NUCLEOTIDE SEQUENCE [LARGE SCALE GENOMIC DNA]</scope>
    <source>
        <strain evidence="7 8">PS1R-30</strain>
    </source>
</reference>
<evidence type="ECO:0000256" key="4">
    <source>
        <dbReference type="ARBA" id="ARBA00023163"/>
    </source>
</evidence>
<accession>A0ABU8RWY6</accession>
<keyword evidence="4" id="KW-0804">Transcription</keyword>
<dbReference type="InterPro" id="IPR013324">
    <property type="entry name" value="RNA_pol_sigma_r3/r4-like"/>
</dbReference>
<keyword evidence="8" id="KW-1185">Reference proteome</keyword>
<dbReference type="Proteomes" id="UP001361239">
    <property type="component" value="Unassembled WGS sequence"/>
</dbReference>
<dbReference type="Gene3D" id="1.20.140.160">
    <property type="match status" value="1"/>
</dbReference>
<gene>
    <name evidence="7" type="ORF">WG901_12835</name>
</gene>
<dbReference type="CDD" id="cd06171">
    <property type="entry name" value="Sigma70_r4"/>
    <property type="match status" value="1"/>
</dbReference>
<dbReference type="SUPFAM" id="SSF88946">
    <property type="entry name" value="Sigma2 domain of RNA polymerase sigma factors"/>
    <property type="match status" value="1"/>
</dbReference>
<dbReference type="InterPro" id="IPR000943">
    <property type="entry name" value="RNA_pol_sigma70"/>
</dbReference>
<evidence type="ECO:0000259" key="6">
    <source>
        <dbReference type="Pfam" id="PF04545"/>
    </source>
</evidence>
<feature type="domain" description="RNA polymerase sigma-70 region 2" evidence="5">
    <location>
        <begin position="34"/>
        <end position="102"/>
    </location>
</feature>
<dbReference type="Pfam" id="PF04542">
    <property type="entry name" value="Sigma70_r2"/>
    <property type="match status" value="1"/>
</dbReference>
<evidence type="ECO:0000256" key="1">
    <source>
        <dbReference type="ARBA" id="ARBA00023015"/>
    </source>
</evidence>
<evidence type="ECO:0000256" key="2">
    <source>
        <dbReference type="ARBA" id="ARBA00023082"/>
    </source>
</evidence>
<keyword evidence="3" id="KW-0238">DNA-binding</keyword>
<dbReference type="PANTHER" id="PTHR30385">
    <property type="entry name" value="SIGMA FACTOR F FLAGELLAR"/>
    <property type="match status" value="1"/>
</dbReference>
<name>A0ABU8RWY6_9SPHN</name>
<evidence type="ECO:0000256" key="3">
    <source>
        <dbReference type="ARBA" id="ARBA00023125"/>
    </source>
</evidence>